<feature type="region of interest" description="Disordered" evidence="1">
    <location>
        <begin position="1"/>
        <end position="32"/>
    </location>
</feature>
<accession>A0A484GPR6</accession>
<evidence type="ECO:0000313" key="3">
    <source>
        <dbReference type="EMBL" id="TEA37421.1"/>
    </source>
</evidence>
<comment type="caution">
    <text evidence="3">The sequence shown here is derived from an EMBL/GenBank/DDBJ whole genome shotgun (WGS) entry which is preliminary data.</text>
</comment>
<dbReference type="AlphaFoldDB" id="A0A484GPR6"/>
<dbReference type="PANTHER" id="PTHR14636">
    <property type="entry name" value="TPA-INDUCED TRANSMEMBRANE PROTEIN"/>
    <property type="match status" value="1"/>
</dbReference>
<feature type="compositionally biased region" description="Polar residues" evidence="1">
    <location>
        <begin position="18"/>
        <end position="28"/>
    </location>
</feature>
<proteinExistence type="predicted"/>
<keyword evidence="4" id="KW-1185">Reference proteome</keyword>
<keyword evidence="2" id="KW-1133">Transmembrane helix</keyword>
<dbReference type="EMBL" id="QWLN02005675">
    <property type="protein sequence ID" value="TEA37421.1"/>
    <property type="molecule type" value="Genomic_DNA"/>
</dbReference>
<reference evidence="3 4" key="1">
    <citation type="journal article" date="2018" name="Genomics">
        <title>Molecular footprints of inshore aquatic adaptation in Indo-Pacific humpback dolphin (Sousa chinensis).</title>
        <authorList>
            <person name="Ming Y."/>
            <person name="Jian J."/>
            <person name="Yu F."/>
            <person name="Yu X."/>
            <person name="Wang J."/>
            <person name="Liu W."/>
        </authorList>
    </citation>
    <scope>NUCLEOTIDE SEQUENCE [LARGE SCALE GENOMIC DNA]</scope>
    <source>
        <strain evidence="3">MY-2018</strain>
        <tissue evidence="3">Skin</tissue>
    </source>
</reference>
<evidence type="ECO:0000313" key="4">
    <source>
        <dbReference type="Proteomes" id="UP000295264"/>
    </source>
</evidence>
<feature type="transmembrane region" description="Helical" evidence="2">
    <location>
        <begin position="66"/>
        <end position="93"/>
    </location>
</feature>
<protein>
    <recommendedName>
        <fullName evidence="5">TPA-induced transmembrane protein</fullName>
    </recommendedName>
</protein>
<evidence type="ECO:0000256" key="2">
    <source>
        <dbReference type="SAM" id="Phobius"/>
    </source>
</evidence>
<keyword evidence="2" id="KW-0812">Transmembrane</keyword>
<evidence type="ECO:0000256" key="1">
    <source>
        <dbReference type="SAM" id="MobiDB-lite"/>
    </source>
</evidence>
<name>A0A484GPR6_SOUCH</name>
<sequence>MEGAGPPSPGDDLELSVIQGQPDEQTPLSGAVQGIFPQEEEPCPVQADKESPWNSCNKNLVGKCKLWMVLASVFLGLVIVIIISLCLIGVTYVDEDENEILELSSNKTFLVTLKIPEECVTEEKLPDLLTKRLTDVYSSSPALSRYFTSVEIVDCSGENATITYHLHFGFPSEDHNFMKYVMSEELVLGVLQQDFHDQNVSGCETLGLDPASLWFSESGTTSSKTAPRAAPAGSTWGGVTRRRVDLQGQVAAVLEALSASTHTWTRSLQESVTDDVRTLNIILLLMGDGTEPPIYMLRFSEGGRTGIRIRTIDYLTPIKTINWLKSQQTCVDTSNLKPLDLSLLGP</sequence>
<evidence type="ECO:0008006" key="5">
    <source>
        <dbReference type="Google" id="ProtNLM"/>
    </source>
</evidence>
<organism evidence="3 4">
    <name type="scientific">Sousa chinensis</name>
    <name type="common">Indo-pacific humpbacked dolphin</name>
    <name type="synonym">Steno chinensis</name>
    <dbReference type="NCBI Taxonomy" id="103600"/>
    <lineage>
        <taxon>Eukaryota</taxon>
        <taxon>Metazoa</taxon>
        <taxon>Chordata</taxon>
        <taxon>Craniata</taxon>
        <taxon>Vertebrata</taxon>
        <taxon>Euteleostomi</taxon>
        <taxon>Mammalia</taxon>
        <taxon>Eutheria</taxon>
        <taxon>Laurasiatheria</taxon>
        <taxon>Artiodactyla</taxon>
        <taxon>Whippomorpha</taxon>
        <taxon>Cetacea</taxon>
        <taxon>Odontoceti</taxon>
        <taxon>Delphinidae</taxon>
        <taxon>Sousa</taxon>
    </lineage>
</organism>
<dbReference type="InterPro" id="IPR033223">
    <property type="entry name" value="TTMP"/>
</dbReference>
<gene>
    <name evidence="3" type="ORF">DBR06_SOUSAS1910152</name>
</gene>
<keyword evidence="2" id="KW-0472">Membrane</keyword>
<dbReference type="Proteomes" id="UP000295264">
    <property type="component" value="Unassembled WGS sequence"/>
</dbReference>
<dbReference type="PANTHER" id="PTHR14636:SF1">
    <property type="entry name" value="TPA-INDUCED TRANSMEMBRANE PROTEIN"/>
    <property type="match status" value="1"/>
</dbReference>